<name>A0ABW3J4A7_9FLAO</name>
<feature type="domain" description="Glycosyltransferase subfamily 4-like N-terminal" evidence="2">
    <location>
        <begin position="18"/>
        <end position="173"/>
    </location>
</feature>
<dbReference type="InterPro" id="IPR001296">
    <property type="entry name" value="Glyco_trans_1"/>
</dbReference>
<evidence type="ECO:0000313" key="4">
    <source>
        <dbReference type="Proteomes" id="UP001597051"/>
    </source>
</evidence>
<evidence type="ECO:0000313" key="3">
    <source>
        <dbReference type="EMBL" id="MFD0985267.1"/>
    </source>
</evidence>
<proteinExistence type="predicted"/>
<dbReference type="Gene3D" id="3.40.50.2000">
    <property type="entry name" value="Glycogen Phosphorylase B"/>
    <property type="match status" value="2"/>
</dbReference>
<dbReference type="PANTHER" id="PTHR12526">
    <property type="entry name" value="GLYCOSYLTRANSFERASE"/>
    <property type="match status" value="1"/>
</dbReference>
<dbReference type="GO" id="GO:0016757">
    <property type="term" value="F:glycosyltransferase activity"/>
    <property type="evidence" value="ECO:0007669"/>
    <property type="project" value="UniProtKB-KW"/>
</dbReference>
<reference evidence="4" key="1">
    <citation type="journal article" date="2019" name="Int. J. Syst. Evol. Microbiol.">
        <title>The Global Catalogue of Microorganisms (GCM) 10K type strain sequencing project: providing services to taxonomists for standard genome sequencing and annotation.</title>
        <authorList>
            <consortium name="The Broad Institute Genomics Platform"/>
            <consortium name="The Broad Institute Genome Sequencing Center for Infectious Disease"/>
            <person name="Wu L."/>
            <person name="Ma J."/>
        </authorList>
    </citation>
    <scope>NUCLEOTIDE SEQUENCE [LARGE SCALE GENOMIC DNA]</scope>
    <source>
        <strain evidence="4">CECT 7649</strain>
    </source>
</reference>
<dbReference type="EC" id="2.4.-.-" evidence="3"/>
<gene>
    <name evidence="3" type="ORF">ACFQ0S_12360</name>
</gene>
<evidence type="ECO:0000259" key="1">
    <source>
        <dbReference type="Pfam" id="PF00534"/>
    </source>
</evidence>
<feature type="domain" description="Glycosyl transferase family 1" evidence="1">
    <location>
        <begin position="182"/>
        <end position="343"/>
    </location>
</feature>
<dbReference type="Proteomes" id="UP001597051">
    <property type="component" value="Unassembled WGS sequence"/>
</dbReference>
<dbReference type="PANTHER" id="PTHR12526:SF630">
    <property type="entry name" value="GLYCOSYLTRANSFERASE"/>
    <property type="match status" value="1"/>
</dbReference>
<evidence type="ECO:0000259" key="2">
    <source>
        <dbReference type="Pfam" id="PF13439"/>
    </source>
</evidence>
<dbReference type="CDD" id="cd03811">
    <property type="entry name" value="GT4_GT28_WabH-like"/>
    <property type="match status" value="1"/>
</dbReference>
<sequence>MNHSKTKIAIITTSLGGGGAERSSALLSILLSDLGYDIHVVTVLDDITYDYKGKLLNLGSLKNNNDTLFGRFNRLIVFNKFLKENNFDWIIDNRIRSSTWSELVISRFVFNPNRVIYVVRNFNVGLYFPKIKFIAKRIYKESPYIIAVCDDTKYEIQKEYGYKNVLRIYNPIDKLALLNAANDETKEGNFILSYGRIDDEVKNYSLLIEGYSKSILPKNNIALYIIGDGKDVEKLKHKVKQLALEDKIIFKPKLVNPFGYVKSALFTVLTSRHEGFPRVIIESLALGTPVISVDCTSGPREIINNKQNGLLIENYNPNELTKAMNLFIEDSVLYSYCKNNASKSVAHLSLQSISNEWQKILSK</sequence>
<dbReference type="SUPFAM" id="SSF53756">
    <property type="entry name" value="UDP-Glycosyltransferase/glycogen phosphorylase"/>
    <property type="match status" value="1"/>
</dbReference>
<accession>A0ABW3J4A7</accession>
<organism evidence="3 4">
    <name type="scientific">Flavobacterium myungsuense</name>
    <dbReference type="NCBI Taxonomy" id="651823"/>
    <lineage>
        <taxon>Bacteria</taxon>
        <taxon>Pseudomonadati</taxon>
        <taxon>Bacteroidota</taxon>
        <taxon>Flavobacteriia</taxon>
        <taxon>Flavobacteriales</taxon>
        <taxon>Flavobacteriaceae</taxon>
        <taxon>Flavobacterium</taxon>
    </lineage>
</organism>
<keyword evidence="4" id="KW-1185">Reference proteome</keyword>
<protein>
    <submittedName>
        <fullName evidence="3">Glycosyltransferase</fullName>
        <ecNumber evidence="3">2.4.-.-</ecNumber>
    </submittedName>
</protein>
<dbReference type="EMBL" id="JBHTIZ010000045">
    <property type="protein sequence ID" value="MFD0985267.1"/>
    <property type="molecule type" value="Genomic_DNA"/>
</dbReference>
<keyword evidence="3" id="KW-0808">Transferase</keyword>
<dbReference type="Pfam" id="PF00534">
    <property type="entry name" value="Glycos_transf_1"/>
    <property type="match status" value="1"/>
</dbReference>
<dbReference type="RefSeq" id="WP_379758031.1">
    <property type="nucleotide sequence ID" value="NZ_JBHSYB010000028.1"/>
</dbReference>
<keyword evidence="3" id="KW-0328">Glycosyltransferase</keyword>
<comment type="caution">
    <text evidence="3">The sequence shown here is derived from an EMBL/GenBank/DDBJ whole genome shotgun (WGS) entry which is preliminary data.</text>
</comment>
<dbReference type="InterPro" id="IPR028098">
    <property type="entry name" value="Glyco_trans_4-like_N"/>
</dbReference>
<dbReference type="Pfam" id="PF13439">
    <property type="entry name" value="Glyco_transf_4"/>
    <property type="match status" value="1"/>
</dbReference>